<sequence length="295" mass="30967">MGPSLFLLESAARESIAGDEQGDAADATTRHLRAPAAAATSPRHQICPPATSLPSDPASVSTLRARPSRPVPSHQTQTLAATEAGRDGRNMDGMRAAAPTNSNFFRWCLGGMAAFASGSGSGPTSARDADAAERVMRLGKEVELECGDISASQEDLLARAPFLGGGGGGEEDAEVFSTPPLTQGQGEGEEEDVITMCSLPFTQPSPLPASPPLTSPEDKEDQAESRPRKPRVCTRKVRGARIRTPTPSPSPSPDKRSTSTSSIVDPLYRAVLMIPTTPAPPTEDLLTLARNRGIF</sequence>
<feature type="region of interest" description="Disordered" evidence="1">
    <location>
        <begin position="1"/>
        <end position="94"/>
    </location>
</feature>
<feature type="compositionally biased region" description="Polar residues" evidence="1">
    <location>
        <begin position="52"/>
        <end position="62"/>
    </location>
</feature>
<feature type="compositionally biased region" description="Pro residues" evidence="1">
    <location>
        <begin position="203"/>
        <end position="214"/>
    </location>
</feature>
<gene>
    <name evidence="2" type="ORF">HU200_065054</name>
</gene>
<comment type="caution">
    <text evidence="2">The sequence shown here is derived from an EMBL/GenBank/DDBJ whole genome shotgun (WGS) entry which is preliminary data.</text>
</comment>
<reference evidence="2" key="1">
    <citation type="submission" date="2020-07" db="EMBL/GenBank/DDBJ databases">
        <title>Genome sequence and genetic diversity analysis of an under-domesticated orphan crop, white fonio (Digitaria exilis).</title>
        <authorList>
            <person name="Bennetzen J.L."/>
            <person name="Chen S."/>
            <person name="Ma X."/>
            <person name="Wang X."/>
            <person name="Yssel A.E.J."/>
            <person name="Chaluvadi S.R."/>
            <person name="Johnson M."/>
            <person name="Gangashetty P."/>
            <person name="Hamidou F."/>
            <person name="Sanogo M.D."/>
            <person name="Zwaenepoel A."/>
            <person name="Wallace J."/>
            <person name="Van De Peer Y."/>
            <person name="Van Deynze A."/>
        </authorList>
    </citation>
    <scope>NUCLEOTIDE SEQUENCE</scope>
    <source>
        <tissue evidence="2">Leaves</tissue>
    </source>
</reference>
<dbReference type="Proteomes" id="UP000636709">
    <property type="component" value="Unassembled WGS sequence"/>
</dbReference>
<dbReference type="OrthoDB" id="680252at2759"/>
<protein>
    <submittedName>
        <fullName evidence="2">Uncharacterized protein</fullName>
    </submittedName>
</protein>
<evidence type="ECO:0000256" key="1">
    <source>
        <dbReference type="SAM" id="MobiDB-lite"/>
    </source>
</evidence>
<dbReference type="AlphaFoldDB" id="A0A835DXR5"/>
<keyword evidence="3" id="KW-1185">Reference proteome</keyword>
<organism evidence="2 3">
    <name type="scientific">Digitaria exilis</name>
    <dbReference type="NCBI Taxonomy" id="1010633"/>
    <lineage>
        <taxon>Eukaryota</taxon>
        <taxon>Viridiplantae</taxon>
        <taxon>Streptophyta</taxon>
        <taxon>Embryophyta</taxon>
        <taxon>Tracheophyta</taxon>
        <taxon>Spermatophyta</taxon>
        <taxon>Magnoliopsida</taxon>
        <taxon>Liliopsida</taxon>
        <taxon>Poales</taxon>
        <taxon>Poaceae</taxon>
        <taxon>PACMAD clade</taxon>
        <taxon>Panicoideae</taxon>
        <taxon>Panicodae</taxon>
        <taxon>Paniceae</taxon>
        <taxon>Anthephorinae</taxon>
        <taxon>Digitaria</taxon>
    </lineage>
</organism>
<accession>A0A835DXR5</accession>
<evidence type="ECO:0000313" key="3">
    <source>
        <dbReference type="Proteomes" id="UP000636709"/>
    </source>
</evidence>
<feature type="region of interest" description="Disordered" evidence="1">
    <location>
        <begin position="160"/>
        <end position="264"/>
    </location>
</feature>
<proteinExistence type="predicted"/>
<feature type="compositionally biased region" description="Basic residues" evidence="1">
    <location>
        <begin position="228"/>
        <end position="241"/>
    </location>
</feature>
<name>A0A835DXR5_9POAL</name>
<dbReference type="EMBL" id="JACEFO010002821">
    <property type="protein sequence ID" value="KAF8648019.1"/>
    <property type="molecule type" value="Genomic_DNA"/>
</dbReference>
<evidence type="ECO:0000313" key="2">
    <source>
        <dbReference type="EMBL" id="KAF8648019.1"/>
    </source>
</evidence>